<comment type="subcellular location">
    <subcellularLocation>
        <location evidence="1">Membrane</location>
    </subcellularLocation>
</comment>
<dbReference type="InterPro" id="IPR007110">
    <property type="entry name" value="Ig-like_dom"/>
</dbReference>
<dbReference type="PANTHER" id="PTHR12080">
    <property type="entry name" value="SIGNALING LYMPHOCYTIC ACTIVATION MOLECULE"/>
    <property type="match status" value="1"/>
</dbReference>
<keyword evidence="7" id="KW-1185">Reference proteome</keyword>
<dbReference type="GO" id="GO:0009897">
    <property type="term" value="C:external side of plasma membrane"/>
    <property type="evidence" value="ECO:0007669"/>
    <property type="project" value="TreeGrafter"/>
</dbReference>
<organism evidence="6 7">
    <name type="scientific">Zosterops lateralis melanops</name>
    <dbReference type="NCBI Taxonomy" id="1220523"/>
    <lineage>
        <taxon>Eukaryota</taxon>
        <taxon>Metazoa</taxon>
        <taxon>Chordata</taxon>
        <taxon>Craniata</taxon>
        <taxon>Vertebrata</taxon>
        <taxon>Euteleostomi</taxon>
        <taxon>Archelosauria</taxon>
        <taxon>Archosauria</taxon>
        <taxon>Dinosauria</taxon>
        <taxon>Saurischia</taxon>
        <taxon>Theropoda</taxon>
        <taxon>Coelurosauria</taxon>
        <taxon>Aves</taxon>
        <taxon>Neognathae</taxon>
        <taxon>Neoaves</taxon>
        <taxon>Telluraves</taxon>
        <taxon>Australaves</taxon>
        <taxon>Passeriformes</taxon>
        <taxon>Sylvioidea</taxon>
        <taxon>Zosteropidae</taxon>
        <taxon>Zosterops</taxon>
    </lineage>
</organism>
<evidence type="ECO:0000256" key="2">
    <source>
        <dbReference type="ARBA" id="ARBA00022729"/>
    </source>
</evidence>
<dbReference type="InterPro" id="IPR036179">
    <property type="entry name" value="Ig-like_dom_sf"/>
</dbReference>
<dbReference type="InterPro" id="IPR013783">
    <property type="entry name" value="Ig-like_fold"/>
</dbReference>
<evidence type="ECO:0000256" key="4">
    <source>
        <dbReference type="ARBA" id="ARBA00023180"/>
    </source>
</evidence>
<protein>
    <recommendedName>
        <fullName evidence="5">Ig-like domain-containing protein</fullName>
    </recommendedName>
</protein>
<evidence type="ECO:0000256" key="1">
    <source>
        <dbReference type="ARBA" id="ARBA00004370"/>
    </source>
</evidence>
<dbReference type="Ensembl" id="ENSZLMT00000013967.1">
    <property type="protein sequence ID" value="ENSZLMP00000013583.1"/>
    <property type="gene ID" value="ENSZLMG00000009484.1"/>
</dbReference>
<dbReference type="Proteomes" id="UP000694401">
    <property type="component" value="Unassembled WGS sequence"/>
</dbReference>
<proteinExistence type="predicted"/>
<dbReference type="GO" id="GO:0042110">
    <property type="term" value="P:T cell activation"/>
    <property type="evidence" value="ECO:0007669"/>
    <property type="project" value="TreeGrafter"/>
</dbReference>
<name>A0A8D2QSH2_ZOSLA</name>
<dbReference type="SUPFAM" id="SSF48726">
    <property type="entry name" value="Immunoglobulin"/>
    <property type="match status" value="1"/>
</dbReference>
<dbReference type="PANTHER" id="PTHR12080:SF18">
    <property type="entry name" value="SLAM FAMILY MEMBER 9"/>
    <property type="match status" value="1"/>
</dbReference>
<reference evidence="6" key="2">
    <citation type="submission" date="2025-09" db="UniProtKB">
        <authorList>
            <consortium name="Ensembl"/>
        </authorList>
    </citation>
    <scope>IDENTIFICATION</scope>
</reference>
<keyword evidence="3" id="KW-0472">Membrane</keyword>
<dbReference type="InterPro" id="IPR015631">
    <property type="entry name" value="CD2/SLAM_rcpt"/>
</dbReference>
<sequence length="157" mass="17041">MFWGYPRAPWVGWGHCATLGTGWGYPRPHQDFVPSLFHPTEIVPKPHVTATTNGDPQHCNATLNCSVSLPEVTYEWIPPQKLRGEAGPVLRVTPSPDGDTYVCRVTNPVSSSNASLTYRHPCTWTGESSFSSVTCATPSVLLALGNLIVLILLLTVA</sequence>
<reference evidence="6" key="1">
    <citation type="submission" date="2025-08" db="UniProtKB">
        <authorList>
            <consortium name="Ensembl"/>
        </authorList>
    </citation>
    <scope>IDENTIFICATION</scope>
</reference>
<keyword evidence="2" id="KW-0732">Signal</keyword>
<accession>A0A8D2QSH2</accession>
<dbReference type="Gene3D" id="2.60.40.10">
    <property type="entry name" value="Immunoglobulins"/>
    <property type="match status" value="1"/>
</dbReference>
<evidence type="ECO:0000256" key="3">
    <source>
        <dbReference type="ARBA" id="ARBA00023136"/>
    </source>
</evidence>
<keyword evidence="4" id="KW-0325">Glycoprotein</keyword>
<evidence type="ECO:0000259" key="5">
    <source>
        <dbReference type="PROSITE" id="PS50835"/>
    </source>
</evidence>
<evidence type="ECO:0000313" key="6">
    <source>
        <dbReference type="Ensembl" id="ENSZLMP00000013583.1"/>
    </source>
</evidence>
<evidence type="ECO:0000313" key="7">
    <source>
        <dbReference type="Proteomes" id="UP000694401"/>
    </source>
</evidence>
<dbReference type="PROSITE" id="PS50835">
    <property type="entry name" value="IG_LIKE"/>
    <property type="match status" value="1"/>
</dbReference>
<dbReference type="AlphaFoldDB" id="A0A8D2QSH2"/>
<feature type="domain" description="Ig-like" evidence="5">
    <location>
        <begin position="44"/>
        <end position="117"/>
    </location>
</feature>